<feature type="transmembrane region" description="Helical" evidence="5">
    <location>
        <begin position="124"/>
        <end position="144"/>
    </location>
</feature>
<comment type="subcellular location">
    <subcellularLocation>
        <location evidence="1">Membrane</location>
        <topology evidence="1">Multi-pass membrane protein</topology>
    </subcellularLocation>
</comment>
<dbReference type="AlphaFoldDB" id="A0ABC7ZJG7"/>
<feature type="transmembrane region" description="Helical" evidence="5">
    <location>
        <begin position="92"/>
        <end position="112"/>
    </location>
</feature>
<proteinExistence type="predicted"/>
<feature type="transmembrane region" description="Helical" evidence="5">
    <location>
        <begin position="164"/>
        <end position="181"/>
    </location>
</feature>
<feature type="transmembrane region" description="Helical" evidence="5">
    <location>
        <begin position="57"/>
        <end position="80"/>
    </location>
</feature>
<evidence type="ECO:0000256" key="3">
    <source>
        <dbReference type="ARBA" id="ARBA00022989"/>
    </source>
</evidence>
<dbReference type="PANTHER" id="PTHR33514:SF13">
    <property type="entry name" value="PROTEIN ABCI12, CHLOROPLASTIC"/>
    <property type="match status" value="1"/>
</dbReference>
<feature type="transmembrane region" description="Helical" evidence="5">
    <location>
        <begin position="16"/>
        <end position="45"/>
    </location>
</feature>
<dbReference type="Pfam" id="PF02361">
    <property type="entry name" value="CbiQ"/>
    <property type="match status" value="1"/>
</dbReference>
<dbReference type="KEGG" id="mgx:CM1_01830"/>
<evidence type="ECO:0000256" key="5">
    <source>
        <dbReference type="SAM" id="Phobius"/>
    </source>
</evidence>
<organism evidence="6 7">
    <name type="scientific">Mycoplasmoides genitalium M6320</name>
    <dbReference type="NCBI Taxonomy" id="662945"/>
    <lineage>
        <taxon>Bacteria</taxon>
        <taxon>Bacillati</taxon>
        <taxon>Mycoplasmatota</taxon>
        <taxon>Mycoplasmoidales</taxon>
        <taxon>Mycoplasmoidaceae</taxon>
        <taxon>Mycoplasmoides</taxon>
    </lineage>
</organism>
<evidence type="ECO:0000256" key="4">
    <source>
        <dbReference type="ARBA" id="ARBA00023136"/>
    </source>
</evidence>
<name>A0ABC7ZJG7_MYCGT</name>
<dbReference type="GO" id="GO:0005886">
    <property type="term" value="C:plasma membrane"/>
    <property type="evidence" value="ECO:0007669"/>
    <property type="project" value="UniProtKB-ARBA"/>
</dbReference>
<dbReference type="InterPro" id="IPR003339">
    <property type="entry name" value="ABC/ECF_trnsptr_transmembrane"/>
</dbReference>
<dbReference type="PANTHER" id="PTHR33514">
    <property type="entry name" value="PROTEIN ABCI12, CHLOROPLASTIC"/>
    <property type="match status" value="1"/>
</dbReference>
<dbReference type="EMBL" id="CP003772">
    <property type="protein sequence ID" value="AFQ04128.1"/>
    <property type="molecule type" value="Genomic_DNA"/>
</dbReference>
<accession>A0ABC7ZJG7</accession>
<keyword evidence="2 5" id="KW-0812">Transmembrane</keyword>
<evidence type="ECO:0000313" key="6">
    <source>
        <dbReference type="EMBL" id="AFQ04128.1"/>
    </source>
</evidence>
<reference evidence="6 7" key="1">
    <citation type="journal article" date="2012" name="J. Bacteriol.">
        <title>Draft Genome Sequences of Four Axenic Mycoplasma genitalium Strains Isolated from Denmark, Japan, and Australia.</title>
        <authorList>
            <person name="McGowin C.L."/>
            <person name="Ma L."/>
            <person name="Jensen J.S."/>
            <person name="Mancuso M.M."/>
            <person name="Hamasuna R."/>
            <person name="Adegboye D."/>
            <person name="Martin D.H."/>
        </authorList>
    </citation>
    <scope>NUCLEOTIDE SEQUENCE [LARGE SCALE GENOMIC DNA]</scope>
    <source>
        <strain evidence="6 7">M6320</strain>
    </source>
</reference>
<evidence type="ECO:0000313" key="7">
    <source>
        <dbReference type="Proteomes" id="UP000005254"/>
    </source>
</evidence>
<keyword evidence="3 5" id="KW-1133">Transmembrane helix</keyword>
<evidence type="ECO:0000256" key="2">
    <source>
        <dbReference type="ARBA" id="ARBA00022692"/>
    </source>
</evidence>
<dbReference type="CDD" id="cd16914">
    <property type="entry name" value="EcfT"/>
    <property type="match status" value="1"/>
</dbReference>
<feature type="transmembrane region" description="Helical" evidence="5">
    <location>
        <begin position="253"/>
        <end position="272"/>
    </location>
</feature>
<dbReference type="Proteomes" id="UP000005254">
    <property type="component" value="Chromosome"/>
</dbReference>
<dbReference type="RefSeq" id="WP_014894461.1">
    <property type="nucleotide sequence ID" value="NC_018497.1"/>
</dbReference>
<keyword evidence="4 5" id="KW-0472">Membrane</keyword>
<sequence>MQKTSFLNKIDPLLKLWFWLISLVVAFLPLGLYGLVIINLVFLTLVVISEKRVKSALIILSWMLFFLWFNVIVNGFIFLPNTALSVDQNHNFLGSFIYSGGNNFGGVSWWSFNLRSFLRSFVIALRISMLFSASFLLTTSSSIYELAWAVERFFKFLKLFHIKVQPISILLAVIFKLLPTVKSEIIRIKQAQATRGFIYNKCSFLNPFKIKTLFIPVLLSTVKKTETTAFALQAKGYDLNNTNRTHYPLKYNLLNGVFLLVGLLLFSILLIANNWNLVYWENPNYSFNFDKQNFIFLREINSNNLLYFWQIELIAIG</sequence>
<protein>
    <submittedName>
        <fullName evidence="6">Metal ABC transporter permease</fullName>
    </submittedName>
</protein>
<gene>
    <name evidence="6" type="ORF">CM1_01830</name>
</gene>
<evidence type="ECO:0000256" key="1">
    <source>
        <dbReference type="ARBA" id="ARBA00004141"/>
    </source>
</evidence>